<dbReference type="CDD" id="cd02000">
    <property type="entry name" value="TPP_E1_PDC_ADC_BCADC"/>
    <property type="match status" value="1"/>
</dbReference>
<dbReference type="PANTHER" id="PTHR43380:SF1">
    <property type="entry name" value="2-OXOISOVALERATE DEHYDROGENASE SUBUNIT ALPHA, MITOCHONDRIAL"/>
    <property type="match status" value="1"/>
</dbReference>
<evidence type="ECO:0000256" key="3">
    <source>
        <dbReference type="ARBA" id="ARBA00008646"/>
    </source>
</evidence>
<organism evidence="11 12">
    <name type="scientific">Brachionus calyciflorus</name>
    <dbReference type="NCBI Taxonomy" id="104777"/>
    <lineage>
        <taxon>Eukaryota</taxon>
        <taxon>Metazoa</taxon>
        <taxon>Spiralia</taxon>
        <taxon>Gnathifera</taxon>
        <taxon>Rotifera</taxon>
        <taxon>Eurotatoria</taxon>
        <taxon>Monogononta</taxon>
        <taxon>Pseudotrocha</taxon>
        <taxon>Ploima</taxon>
        <taxon>Brachionidae</taxon>
        <taxon>Brachionus</taxon>
    </lineage>
</organism>
<sequence length="430" mass="49013">MTVYKLTRFFNKKTTSFIKSIYYRNLSSATSVSDRASFPGYKGEFSTELQFIYPENNAQIQCYRVMNRKGVVIDPSHEPKFDNESLLKMYKNMNLLSKFDMIMYEAQRQGRISFYMQNHGETAAQIGSAAALDPQDLIFAQYRESGVLLYRGFTIQQCCDQIFGNSNGSCKGKQMPVHYGSKELNFVTISSPLATQIPQAAGAAYAFKRNQNGLCVITYFGEGAASEGDAQVAMNFAAVFDVPLIFFCRNNGYAISTPVKEQYRGDGIAARGPAFGMVTIRVDGNDLFAVYNATRAARQIAVKESRPVLIEAMTYRLGHHSTSDDSTAYRSVDEINLWEKDDNPMNRFRNYLHNKGILTKEMESEMDAEHKRIILECMTKAERTKYCKPTEMFLDVYDKPTDLILKQQKELLEHLKTHKEHYPMNSYEKL</sequence>
<dbReference type="InterPro" id="IPR029061">
    <property type="entry name" value="THDP-binding"/>
</dbReference>
<dbReference type="SUPFAM" id="SSF52518">
    <property type="entry name" value="Thiamin diphosphate-binding fold (THDP-binding)"/>
    <property type="match status" value="1"/>
</dbReference>
<comment type="caution">
    <text evidence="11">The sequence shown here is derived from an EMBL/GenBank/DDBJ whole genome shotgun (WGS) entry which is preliminary data.</text>
</comment>
<comment type="function">
    <text evidence="9">The branched-chain alpha-keto dehydrogenase complex catalyzes the overall conversion of alpha-keto acids to acyl-CoA and CO(2). It contains multiple copies of three enzymatic components: branched-chain alpha-keto acid decarboxylase (E1), lipoamide acyltransferase (E2) and lipoamide dehydrogenase (E3).</text>
</comment>
<evidence type="ECO:0000313" key="11">
    <source>
        <dbReference type="EMBL" id="CAF0751542.1"/>
    </source>
</evidence>
<reference evidence="11" key="1">
    <citation type="submission" date="2021-02" db="EMBL/GenBank/DDBJ databases">
        <authorList>
            <person name="Nowell W R."/>
        </authorList>
    </citation>
    <scope>NUCLEOTIDE SEQUENCE</scope>
    <source>
        <strain evidence="11">Ploen Becks lab</strain>
    </source>
</reference>
<accession>A0A813PI89</accession>
<evidence type="ECO:0000256" key="8">
    <source>
        <dbReference type="ARBA" id="ARBA00023128"/>
    </source>
</evidence>
<comment type="subcellular location">
    <subcellularLocation>
        <location evidence="2">Mitochondrion matrix</location>
    </subcellularLocation>
</comment>
<keyword evidence="4" id="KW-0479">Metal-binding</keyword>
<dbReference type="GO" id="GO:0003863">
    <property type="term" value="F:branched-chain 2-oxo acid dehydrogenase activity"/>
    <property type="evidence" value="ECO:0007669"/>
    <property type="project" value="UniProtKB-EC"/>
</dbReference>
<dbReference type="GO" id="GO:0009083">
    <property type="term" value="P:branched-chain amino acid catabolic process"/>
    <property type="evidence" value="ECO:0007669"/>
    <property type="project" value="TreeGrafter"/>
</dbReference>
<evidence type="ECO:0000256" key="7">
    <source>
        <dbReference type="ARBA" id="ARBA00023002"/>
    </source>
</evidence>
<protein>
    <recommendedName>
        <fullName evidence="9">2-oxoisovalerate dehydrogenase subunit alpha</fullName>
        <ecNumber evidence="9">1.2.4.4</ecNumber>
    </recommendedName>
    <alternativeName>
        <fullName evidence="9">Branched-chain alpha-keto acid dehydrogenase E1 component alpha chain</fullName>
    </alternativeName>
</protein>
<dbReference type="Proteomes" id="UP000663879">
    <property type="component" value="Unassembled WGS sequence"/>
</dbReference>
<gene>
    <name evidence="11" type="ORF">OXX778_LOCUS3944</name>
</gene>
<dbReference type="EMBL" id="CAJNOC010000370">
    <property type="protein sequence ID" value="CAF0751542.1"/>
    <property type="molecule type" value="Genomic_DNA"/>
</dbReference>
<comment type="cofactor">
    <cofactor evidence="1 9">
        <name>thiamine diphosphate</name>
        <dbReference type="ChEBI" id="CHEBI:58937"/>
    </cofactor>
</comment>
<dbReference type="Gene3D" id="3.40.50.970">
    <property type="match status" value="1"/>
</dbReference>
<evidence type="ECO:0000256" key="6">
    <source>
        <dbReference type="ARBA" id="ARBA00022958"/>
    </source>
</evidence>
<dbReference type="OrthoDB" id="3845at2759"/>
<evidence type="ECO:0000256" key="9">
    <source>
        <dbReference type="RuleBase" id="RU365014"/>
    </source>
</evidence>
<evidence type="ECO:0000313" key="12">
    <source>
        <dbReference type="Proteomes" id="UP000663879"/>
    </source>
</evidence>
<evidence type="ECO:0000256" key="2">
    <source>
        <dbReference type="ARBA" id="ARBA00004305"/>
    </source>
</evidence>
<proteinExistence type="inferred from homology"/>
<dbReference type="InterPro" id="IPR001017">
    <property type="entry name" value="DH_E1"/>
</dbReference>
<evidence type="ECO:0000256" key="5">
    <source>
        <dbReference type="ARBA" id="ARBA00022946"/>
    </source>
</evidence>
<keyword evidence="8" id="KW-0496">Mitochondrion</keyword>
<keyword evidence="7 9" id="KW-0560">Oxidoreductase</keyword>
<dbReference type="InterPro" id="IPR050771">
    <property type="entry name" value="Alpha-ketoacid_DH_E1_comp"/>
</dbReference>
<keyword evidence="12" id="KW-1185">Reference proteome</keyword>
<comment type="catalytic activity">
    <reaction evidence="9">
        <text>N(6)-[(R)-lipoyl]-L-lysyl-[protein] + 3-methyl-2-oxobutanoate + H(+) = N(6)-[(R)-S(8)-2-methylpropanoyldihydrolipoyl]-L-lysyl-[protein] + CO2</text>
        <dbReference type="Rhea" id="RHEA:13457"/>
        <dbReference type="Rhea" id="RHEA-COMP:10474"/>
        <dbReference type="Rhea" id="RHEA-COMP:10497"/>
        <dbReference type="ChEBI" id="CHEBI:11851"/>
        <dbReference type="ChEBI" id="CHEBI:15378"/>
        <dbReference type="ChEBI" id="CHEBI:16526"/>
        <dbReference type="ChEBI" id="CHEBI:83099"/>
        <dbReference type="ChEBI" id="CHEBI:83142"/>
        <dbReference type="EC" id="1.2.4.4"/>
    </reaction>
</comment>
<dbReference type="PANTHER" id="PTHR43380">
    <property type="entry name" value="2-OXOISOVALERATE DEHYDROGENASE SUBUNIT ALPHA, MITOCHONDRIAL"/>
    <property type="match status" value="1"/>
</dbReference>
<keyword evidence="5" id="KW-0809">Transit peptide</keyword>
<comment type="similarity">
    <text evidence="3 9">Belongs to the BCKDHA family.</text>
</comment>
<evidence type="ECO:0000259" key="10">
    <source>
        <dbReference type="Pfam" id="PF00676"/>
    </source>
</evidence>
<dbReference type="AlphaFoldDB" id="A0A813PI89"/>
<dbReference type="GO" id="GO:0005759">
    <property type="term" value="C:mitochondrial matrix"/>
    <property type="evidence" value="ECO:0007669"/>
    <property type="project" value="UniProtKB-SubCell"/>
</dbReference>
<name>A0A813PI89_9BILA</name>
<feature type="domain" description="Dehydrogenase E1 component" evidence="10">
    <location>
        <begin position="91"/>
        <end position="389"/>
    </location>
</feature>
<dbReference type="EC" id="1.2.4.4" evidence="9"/>
<dbReference type="GO" id="GO:0046872">
    <property type="term" value="F:metal ion binding"/>
    <property type="evidence" value="ECO:0007669"/>
    <property type="project" value="UniProtKB-KW"/>
</dbReference>
<keyword evidence="6" id="KW-0630">Potassium</keyword>
<evidence type="ECO:0000256" key="1">
    <source>
        <dbReference type="ARBA" id="ARBA00001964"/>
    </source>
</evidence>
<dbReference type="FunFam" id="3.40.50.970:FF:000015">
    <property type="entry name" value="2-oxoisovalerate dehydrogenase subunit alpha"/>
    <property type="match status" value="1"/>
</dbReference>
<dbReference type="Pfam" id="PF00676">
    <property type="entry name" value="E1_dh"/>
    <property type="match status" value="1"/>
</dbReference>
<keyword evidence="9" id="KW-0786">Thiamine pyrophosphate</keyword>
<evidence type="ECO:0000256" key="4">
    <source>
        <dbReference type="ARBA" id="ARBA00022723"/>
    </source>
</evidence>